<keyword evidence="1" id="KW-0547">Nucleotide-binding</keyword>
<name>A0A484H5C5_9ZZZZ</name>
<dbReference type="CDD" id="cd03713">
    <property type="entry name" value="EFG_mtEFG_C"/>
    <property type="match status" value="1"/>
</dbReference>
<dbReference type="EMBL" id="LR026963">
    <property type="protein sequence ID" value="VBB69129.1"/>
    <property type="molecule type" value="Genomic_DNA"/>
</dbReference>
<dbReference type="Gene3D" id="3.40.50.300">
    <property type="entry name" value="P-loop containing nucleotide triphosphate hydrolases"/>
    <property type="match status" value="1"/>
</dbReference>
<dbReference type="PANTHER" id="PTHR43261:SF7">
    <property type="entry name" value="ELONGATION FACTOR G-LIKE PROTEIN"/>
    <property type="match status" value="1"/>
</dbReference>
<evidence type="ECO:0000259" key="3">
    <source>
        <dbReference type="PROSITE" id="PS51722"/>
    </source>
</evidence>
<dbReference type="SUPFAM" id="SSF50447">
    <property type="entry name" value="Translation proteins"/>
    <property type="match status" value="1"/>
</dbReference>
<accession>A0A484H5C5</accession>
<dbReference type="CDD" id="cd01434">
    <property type="entry name" value="EFG_mtEFG1_IV"/>
    <property type="match status" value="1"/>
</dbReference>
<dbReference type="Gene3D" id="2.40.30.10">
    <property type="entry name" value="Translation factors"/>
    <property type="match status" value="1"/>
</dbReference>
<dbReference type="InterPro" id="IPR005517">
    <property type="entry name" value="Transl_elong_EFG/EF2_IV"/>
</dbReference>
<keyword evidence="2" id="KW-0342">GTP-binding</keyword>
<dbReference type="GO" id="GO:0003924">
    <property type="term" value="F:GTPase activity"/>
    <property type="evidence" value="ECO:0007669"/>
    <property type="project" value="InterPro"/>
</dbReference>
<dbReference type="InterPro" id="IPR053905">
    <property type="entry name" value="EF-G-like_DII"/>
</dbReference>
<gene>
    <name evidence="4" type="ORF">RIEGSTA812A_PEG_602</name>
</gene>
<dbReference type="SUPFAM" id="SSF52540">
    <property type="entry name" value="P-loop containing nucleoside triphosphate hydrolases"/>
    <property type="match status" value="1"/>
</dbReference>
<dbReference type="AlphaFoldDB" id="A0A484H5C5"/>
<dbReference type="FunFam" id="3.30.70.240:FF:000001">
    <property type="entry name" value="Elongation factor G"/>
    <property type="match status" value="1"/>
</dbReference>
<dbReference type="Gene3D" id="3.30.70.870">
    <property type="entry name" value="Elongation Factor G (Translational Gtpase), domain 3"/>
    <property type="match status" value="1"/>
</dbReference>
<dbReference type="InterPro" id="IPR041095">
    <property type="entry name" value="EFG_II"/>
</dbReference>
<dbReference type="GO" id="GO:0005525">
    <property type="term" value="F:GTP binding"/>
    <property type="evidence" value="ECO:0007669"/>
    <property type="project" value="UniProtKB-KW"/>
</dbReference>
<dbReference type="InterPro" id="IPR009000">
    <property type="entry name" value="Transl_B-barrel_sf"/>
</dbReference>
<dbReference type="Pfam" id="PF14492">
    <property type="entry name" value="EFG_III"/>
    <property type="match status" value="1"/>
</dbReference>
<dbReference type="SMART" id="SM00838">
    <property type="entry name" value="EFG_C"/>
    <property type="match status" value="1"/>
</dbReference>
<dbReference type="PANTHER" id="PTHR43261">
    <property type="entry name" value="TRANSLATION ELONGATION FACTOR G-RELATED"/>
    <property type="match status" value="1"/>
</dbReference>
<dbReference type="Pfam" id="PF00679">
    <property type="entry name" value="EFG_C"/>
    <property type="match status" value="1"/>
</dbReference>
<dbReference type="InterPro" id="IPR000795">
    <property type="entry name" value="T_Tr_GTP-bd_dom"/>
</dbReference>
<dbReference type="GO" id="GO:0003746">
    <property type="term" value="F:translation elongation factor activity"/>
    <property type="evidence" value="ECO:0007669"/>
    <property type="project" value="UniProtKB-KW"/>
</dbReference>
<dbReference type="SUPFAM" id="SSF54211">
    <property type="entry name" value="Ribosomal protein S5 domain 2-like"/>
    <property type="match status" value="1"/>
</dbReference>
<keyword evidence="4" id="KW-0251">Elongation factor</keyword>
<dbReference type="InterPro" id="IPR035647">
    <property type="entry name" value="EFG_III/V"/>
</dbReference>
<dbReference type="Pfam" id="PF22042">
    <property type="entry name" value="EF-G_D2"/>
    <property type="match status" value="1"/>
</dbReference>
<dbReference type="Gene3D" id="3.30.230.10">
    <property type="match status" value="1"/>
</dbReference>
<proteinExistence type="predicted"/>
<evidence type="ECO:0000256" key="1">
    <source>
        <dbReference type="ARBA" id="ARBA00022741"/>
    </source>
</evidence>
<organism evidence="4">
    <name type="scientific">invertebrate metagenome</name>
    <dbReference type="NCBI Taxonomy" id="1711999"/>
    <lineage>
        <taxon>unclassified sequences</taxon>
        <taxon>metagenomes</taxon>
        <taxon>organismal metagenomes</taxon>
    </lineage>
</organism>
<evidence type="ECO:0000256" key="2">
    <source>
        <dbReference type="ARBA" id="ARBA00023134"/>
    </source>
</evidence>
<dbReference type="SMART" id="SM00889">
    <property type="entry name" value="EFG_IV"/>
    <property type="match status" value="1"/>
</dbReference>
<dbReference type="GO" id="GO:0032790">
    <property type="term" value="P:ribosome disassembly"/>
    <property type="evidence" value="ECO:0007669"/>
    <property type="project" value="TreeGrafter"/>
</dbReference>
<feature type="domain" description="Tr-type G" evidence="3">
    <location>
        <begin position="75"/>
        <end position="353"/>
    </location>
</feature>
<dbReference type="FunFam" id="3.30.230.10:FF:000003">
    <property type="entry name" value="Elongation factor G"/>
    <property type="match status" value="1"/>
</dbReference>
<dbReference type="InterPro" id="IPR014721">
    <property type="entry name" value="Ribsml_uS5_D2-typ_fold_subgr"/>
</dbReference>
<dbReference type="NCBIfam" id="NF009379">
    <property type="entry name" value="PRK12740.1-3"/>
    <property type="match status" value="1"/>
</dbReference>
<dbReference type="InterPro" id="IPR047872">
    <property type="entry name" value="EFG_IV"/>
</dbReference>
<dbReference type="SUPFAM" id="SSF54980">
    <property type="entry name" value="EF-G C-terminal domain-like"/>
    <property type="match status" value="2"/>
</dbReference>
<dbReference type="Pfam" id="PF03764">
    <property type="entry name" value="EFG_IV"/>
    <property type="match status" value="1"/>
</dbReference>
<protein>
    <submittedName>
        <fullName evidence="4">Translation elongation factor G-related protein</fullName>
    </submittedName>
</protein>
<dbReference type="InterPro" id="IPR027417">
    <property type="entry name" value="P-loop_NTPase"/>
</dbReference>
<dbReference type="Pfam" id="PF00009">
    <property type="entry name" value="GTP_EFTU"/>
    <property type="match status" value="1"/>
</dbReference>
<evidence type="ECO:0000313" key="4">
    <source>
        <dbReference type="EMBL" id="VBB69129.1"/>
    </source>
</evidence>
<dbReference type="InterPro" id="IPR035649">
    <property type="entry name" value="EFG_V"/>
</dbReference>
<dbReference type="Gene3D" id="3.30.70.240">
    <property type="match status" value="1"/>
</dbReference>
<dbReference type="InterPro" id="IPR020568">
    <property type="entry name" value="Ribosomal_Su5_D2-typ_SF"/>
</dbReference>
<dbReference type="CDD" id="cd04170">
    <property type="entry name" value="EF-G_bact"/>
    <property type="match status" value="1"/>
</dbReference>
<reference evidence="4" key="1">
    <citation type="submission" date="2018-10" db="EMBL/GenBank/DDBJ databases">
        <authorList>
            <person name="Gruber-Vodicka H."/>
            <person name="Jaeckle O."/>
        </authorList>
    </citation>
    <scope>NUCLEOTIDE SEQUENCE</scope>
</reference>
<dbReference type="PROSITE" id="PS51722">
    <property type="entry name" value="G_TR_2"/>
    <property type="match status" value="1"/>
</dbReference>
<keyword evidence="4" id="KW-0648">Protein biosynthesis</keyword>
<sequence>MTTCEAVTGKAFRLSEAPMGVCAKSYAGLSRLPPTLLARTCSAGVEFWDIARQDVKQDVNEKRWKDRAMAEKAQSAPRVAALIGPYSSGKTSLLESLLFVSGAILRKGSVLEGNSVGDGSPEARARQMGVEVNIAESTYLGEHWTFIDCPGSFEFLQDTWNALMVADVAIVVADPNPDRAIMVTPLLQFLDEHRIPHVLFINRIEQPETDLRAAFEALQTVSERPLVLRELPIIVRGGGGASDAIFGYVDLVSERAFAYAPDKPSELLRLPESMQLLKSEARREMLEHLADFDDQLLEKLLEDVNPLPQEIFQDLSKCVAENLVVPVLFGSAIKNQGIQRLLKALRHDTPGPIATAARLGVTAEGESQPKGHVFKTIRVPHLGKLSLVRIWAGTFREGMAINNGRASGLFHLMGSTQMKATRAGIGEVVALGRLESVSTGDLISPDGNLASAWPPPLRPLMPVALESMKTGDDVKLTGGLQRLRNEDPSLTYAFDADLRKLLLWGQGNIHLNVAIDRLKSRYNVEAKAQRPPVPYKETIRRSVNQHGRYKRQTGGHGQFGDVHLTIEPLPRGTGFAFADVIVGGVVPKQYIPAVGEGVQDYLQRGPLGFPVVDLKVTLTDGAYHAVDSSDMAFRVAAQVAMRDGMPKCEPVLLEPIVAIAVSIPSHYTSRVQRLLSQRRGQILGFDCKAGWKHWDVLQAYLPQSDMQDLIVELRSMTMGVGTFSWHFDHMQELAGKLAESIVQARAEAS</sequence>
<dbReference type="InterPro" id="IPR000640">
    <property type="entry name" value="EFG_V-like"/>
</dbReference>
<dbReference type="NCBIfam" id="NF009891">
    <property type="entry name" value="PRK13351.1-1"/>
    <property type="match status" value="1"/>
</dbReference>